<organism evidence="4 5">
    <name type="scientific">Paraburkholderia ferrariae</name>
    <dbReference type="NCBI Taxonomy" id="386056"/>
    <lineage>
        <taxon>Bacteria</taxon>
        <taxon>Pseudomonadati</taxon>
        <taxon>Pseudomonadota</taxon>
        <taxon>Betaproteobacteria</taxon>
        <taxon>Burkholderiales</taxon>
        <taxon>Burkholderiaceae</taxon>
        <taxon>Paraburkholderia</taxon>
    </lineage>
</organism>
<dbReference type="InterPro" id="IPR025668">
    <property type="entry name" value="Tnp_DDE_dom"/>
</dbReference>
<name>A0ABU9RKM9_9BURK</name>
<dbReference type="RefSeq" id="WP_342946134.1">
    <property type="nucleotide sequence ID" value="NZ_JAYMRV010000002.1"/>
</dbReference>
<evidence type="ECO:0000259" key="3">
    <source>
        <dbReference type="Pfam" id="PF13751"/>
    </source>
</evidence>
<sequence>MRRHARSRLRRPRLQGCRHRRREDLPPGITRGLRAMIRRRSAIEPAIGHMKTDGKLDRNRLKGALGDAMHAVLCGAGHNLRMIRNLRLLCALILAALFNCFIAADFPA</sequence>
<dbReference type="Pfam" id="PF13751">
    <property type="entry name" value="DDE_Tnp_1_6"/>
    <property type="match status" value="1"/>
</dbReference>
<feature type="domain" description="Transposase DDE" evidence="3">
    <location>
        <begin position="30"/>
        <end position="82"/>
    </location>
</feature>
<reference evidence="4 5" key="1">
    <citation type="submission" date="2024-01" db="EMBL/GenBank/DDBJ databases">
        <title>The diversity of rhizobia nodulating Mimosa spp. in eleven states of Brazil covering several biomes is determined by host plant, location, and edaphic factors.</title>
        <authorList>
            <person name="Rouws L."/>
            <person name="Barauna A."/>
            <person name="Beukes C."/>
            <person name="De Faria S.M."/>
            <person name="Gross E."/>
            <person name="Dos Reis Junior F.B."/>
            <person name="Simon M."/>
            <person name="Maluk M."/>
            <person name="Odee D.W."/>
            <person name="Kenicer G."/>
            <person name="Young J.P.W."/>
            <person name="Reis V.M."/>
            <person name="Zilli J."/>
            <person name="James E.K."/>
        </authorList>
    </citation>
    <scope>NUCLEOTIDE SEQUENCE [LARGE SCALE GENOMIC DNA]</scope>
    <source>
        <strain evidence="4 5">JPY167</strain>
    </source>
</reference>
<keyword evidence="2" id="KW-0472">Membrane</keyword>
<evidence type="ECO:0000313" key="5">
    <source>
        <dbReference type="Proteomes" id="UP001489897"/>
    </source>
</evidence>
<evidence type="ECO:0000256" key="2">
    <source>
        <dbReference type="SAM" id="Phobius"/>
    </source>
</evidence>
<comment type="caution">
    <text evidence="4">The sequence shown here is derived from an EMBL/GenBank/DDBJ whole genome shotgun (WGS) entry which is preliminary data.</text>
</comment>
<feature type="region of interest" description="Disordered" evidence="1">
    <location>
        <begin position="1"/>
        <end position="23"/>
    </location>
</feature>
<dbReference type="PANTHER" id="PTHR33803:SF3">
    <property type="entry name" value="BLL1974 PROTEIN"/>
    <property type="match status" value="1"/>
</dbReference>
<feature type="compositionally biased region" description="Basic residues" evidence="1">
    <location>
        <begin position="1"/>
        <end position="21"/>
    </location>
</feature>
<protein>
    <submittedName>
        <fullName evidence="4">Transposase</fullName>
    </submittedName>
</protein>
<evidence type="ECO:0000256" key="1">
    <source>
        <dbReference type="SAM" id="MobiDB-lite"/>
    </source>
</evidence>
<dbReference type="PANTHER" id="PTHR33803">
    <property type="entry name" value="IS1478 TRANSPOSASE"/>
    <property type="match status" value="1"/>
</dbReference>
<dbReference type="EMBL" id="JAYMRV010000002">
    <property type="protein sequence ID" value="MEM5420629.1"/>
    <property type="molecule type" value="Genomic_DNA"/>
</dbReference>
<gene>
    <name evidence="4" type="ORF">VSR73_06065</name>
</gene>
<keyword evidence="5" id="KW-1185">Reference proteome</keyword>
<keyword evidence="2" id="KW-1133">Transmembrane helix</keyword>
<dbReference type="Proteomes" id="UP001489897">
    <property type="component" value="Unassembled WGS sequence"/>
</dbReference>
<proteinExistence type="predicted"/>
<keyword evidence="2" id="KW-0812">Transmembrane</keyword>
<accession>A0ABU9RKM9</accession>
<evidence type="ECO:0000313" key="4">
    <source>
        <dbReference type="EMBL" id="MEM5420629.1"/>
    </source>
</evidence>
<feature type="transmembrane region" description="Helical" evidence="2">
    <location>
        <begin position="86"/>
        <end position="104"/>
    </location>
</feature>